<feature type="transmembrane region" description="Helical" evidence="1">
    <location>
        <begin position="43"/>
        <end position="61"/>
    </location>
</feature>
<keyword evidence="1" id="KW-1133">Transmembrane helix</keyword>
<dbReference type="OrthoDB" id="5738125at2"/>
<protein>
    <submittedName>
        <fullName evidence="2">DUF2069 domain-containing protein</fullName>
    </submittedName>
</protein>
<dbReference type="Pfam" id="PF09842">
    <property type="entry name" value="DUF2069"/>
    <property type="match status" value="1"/>
</dbReference>
<dbReference type="AlphaFoldDB" id="A0A3P1STQ9"/>
<sequence length="131" mass="14800">MQNTLITKVAISRATTLFSYFGLLLFLSAWYLLIAPPKTANPYVIWAFQCLPLALFYPVIIKKHLRGHIWLCFMLTVYFMHAVTIAMSSHSNATLALIEALLVSALFTGAMMFARWQSKLSKLQNNPEANS</sequence>
<dbReference type="Proteomes" id="UP000267535">
    <property type="component" value="Unassembled WGS sequence"/>
</dbReference>
<dbReference type="RefSeq" id="WP_124925175.1">
    <property type="nucleotide sequence ID" value="NZ_BMOH01000003.1"/>
</dbReference>
<feature type="transmembrane region" description="Helical" evidence="1">
    <location>
        <begin position="12"/>
        <end position="31"/>
    </location>
</feature>
<gene>
    <name evidence="2" type="ORF">EHS89_05765</name>
</gene>
<keyword evidence="3" id="KW-1185">Reference proteome</keyword>
<feature type="transmembrane region" description="Helical" evidence="1">
    <location>
        <begin position="68"/>
        <end position="87"/>
    </location>
</feature>
<proteinExistence type="predicted"/>
<dbReference type="InterPro" id="IPR018643">
    <property type="entry name" value="DUF2069_membrane"/>
</dbReference>
<keyword evidence="1" id="KW-0812">Transmembrane</keyword>
<keyword evidence="1" id="KW-0472">Membrane</keyword>
<accession>A0A3P1STQ9</accession>
<evidence type="ECO:0000313" key="3">
    <source>
        <dbReference type="Proteomes" id="UP000267535"/>
    </source>
</evidence>
<evidence type="ECO:0000256" key="1">
    <source>
        <dbReference type="SAM" id="Phobius"/>
    </source>
</evidence>
<organism evidence="2 3">
    <name type="scientific">Amphritea balenae</name>
    <dbReference type="NCBI Taxonomy" id="452629"/>
    <lineage>
        <taxon>Bacteria</taxon>
        <taxon>Pseudomonadati</taxon>
        <taxon>Pseudomonadota</taxon>
        <taxon>Gammaproteobacteria</taxon>
        <taxon>Oceanospirillales</taxon>
        <taxon>Oceanospirillaceae</taxon>
        <taxon>Amphritea</taxon>
    </lineage>
</organism>
<evidence type="ECO:0000313" key="2">
    <source>
        <dbReference type="EMBL" id="RRD00594.1"/>
    </source>
</evidence>
<reference evidence="2 3" key="1">
    <citation type="submission" date="2018-11" db="EMBL/GenBank/DDBJ databases">
        <title>The draft genome sequence of Amphritea balenae JAMM 1525T.</title>
        <authorList>
            <person name="Fang Z."/>
            <person name="Zhang Y."/>
            <person name="Han X."/>
        </authorList>
    </citation>
    <scope>NUCLEOTIDE SEQUENCE [LARGE SCALE GENOMIC DNA]</scope>
    <source>
        <strain evidence="2 3">JAMM 1525</strain>
    </source>
</reference>
<name>A0A3P1STQ9_9GAMM</name>
<feature type="transmembrane region" description="Helical" evidence="1">
    <location>
        <begin position="93"/>
        <end position="114"/>
    </location>
</feature>
<dbReference type="EMBL" id="RQXV01000002">
    <property type="protein sequence ID" value="RRD00594.1"/>
    <property type="molecule type" value="Genomic_DNA"/>
</dbReference>
<comment type="caution">
    <text evidence="2">The sequence shown here is derived from an EMBL/GenBank/DDBJ whole genome shotgun (WGS) entry which is preliminary data.</text>
</comment>